<dbReference type="AlphaFoldDB" id="A0A914RI35"/>
<evidence type="ECO:0000313" key="2">
    <source>
        <dbReference type="WBParaSite" id="PEQ_0000445201-mRNA-1"/>
    </source>
</evidence>
<accession>A0A914RI35</accession>
<organism evidence="1 2">
    <name type="scientific">Parascaris equorum</name>
    <name type="common">Equine roundworm</name>
    <dbReference type="NCBI Taxonomy" id="6256"/>
    <lineage>
        <taxon>Eukaryota</taxon>
        <taxon>Metazoa</taxon>
        <taxon>Ecdysozoa</taxon>
        <taxon>Nematoda</taxon>
        <taxon>Chromadorea</taxon>
        <taxon>Rhabditida</taxon>
        <taxon>Spirurina</taxon>
        <taxon>Ascaridomorpha</taxon>
        <taxon>Ascaridoidea</taxon>
        <taxon>Ascarididae</taxon>
        <taxon>Parascaris</taxon>
    </lineage>
</organism>
<proteinExistence type="predicted"/>
<name>A0A914RI35_PAREQ</name>
<protein>
    <submittedName>
        <fullName evidence="2">Uncharacterized protein</fullName>
    </submittedName>
</protein>
<dbReference type="WBParaSite" id="PEQ_0000445201-mRNA-1">
    <property type="protein sequence ID" value="PEQ_0000445201-mRNA-1"/>
    <property type="gene ID" value="PEQ_0000445201"/>
</dbReference>
<keyword evidence="1" id="KW-1185">Reference proteome</keyword>
<evidence type="ECO:0000313" key="1">
    <source>
        <dbReference type="Proteomes" id="UP000887564"/>
    </source>
</evidence>
<dbReference type="Proteomes" id="UP000887564">
    <property type="component" value="Unplaced"/>
</dbReference>
<reference evidence="2" key="1">
    <citation type="submission" date="2022-11" db="UniProtKB">
        <authorList>
            <consortium name="WormBaseParasite"/>
        </authorList>
    </citation>
    <scope>IDENTIFICATION</scope>
</reference>
<sequence>MRRSNVQDALLKMMSSKLGVVTCVNVPRSRPPLQTARVESQTWRTTDIYRPAVFHKPARSPHNMITLPVFY</sequence>